<dbReference type="RefSeq" id="WP_236090377.1">
    <property type="nucleotide sequence ID" value="NZ_JAKGSG010000045.1"/>
</dbReference>
<evidence type="ECO:0000313" key="3">
    <source>
        <dbReference type="EMBL" id="MCF4122577.1"/>
    </source>
</evidence>
<evidence type="ECO:0000313" key="4">
    <source>
        <dbReference type="Proteomes" id="UP001165405"/>
    </source>
</evidence>
<proteinExistence type="predicted"/>
<comment type="caution">
    <text evidence="3">The sequence shown here is derived from an EMBL/GenBank/DDBJ whole genome shotgun (WGS) entry which is preliminary data.</text>
</comment>
<keyword evidence="3" id="KW-0238">DNA-binding</keyword>
<protein>
    <submittedName>
        <fullName evidence="3">DNA-binding protein</fullName>
    </submittedName>
</protein>
<dbReference type="InterPro" id="IPR041098">
    <property type="entry name" value="Rv2175c_C"/>
</dbReference>
<dbReference type="GO" id="GO:0003677">
    <property type="term" value="F:DNA binding"/>
    <property type="evidence" value="ECO:0007669"/>
    <property type="project" value="UniProtKB-KW"/>
</dbReference>
<feature type="domain" description="DNA-binding protein Rv2175c wHTH" evidence="2">
    <location>
        <begin position="9"/>
        <end position="58"/>
    </location>
</feature>
<keyword evidence="4" id="KW-1185">Reference proteome</keyword>
<gene>
    <name evidence="3" type="ORF">L1785_16485</name>
</gene>
<evidence type="ECO:0000259" key="2">
    <source>
        <dbReference type="Pfam" id="PF21531"/>
    </source>
</evidence>
<dbReference type="EMBL" id="JAKGSG010000045">
    <property type="protein sequence ID" value="MCF4122577.1"/>
    <property type="molecule type" value="Genomic_DNA"/>
</dbReference>
<dbReference type="Proteomes" id="UP001165405">
    <property type="component" value="Unassembled WGS sequence"/>
</dbReference>
<dbReference type="Pfam" id="PF21531">
    <property type="entry name" value="Rv2175c_wHTH"/>
    <property type="match status" value="1"/>
</dbReference>
<dbReference type="InterPro" id="IPR048576">
    <property type="entry name" value="Rv2175c_wHTH"/>
</dbReference>
<dbReference type="Pfam" id="PF18367">
    <property type="entry name" value="Rv2175c_C"/>
    <property type="match status" value="1"/>
</dbReference>
<feature type="domain" description="Rv2175c C-terminal" evidence="1">
    <location>
        <begin position="88"/>
        <end position="139"/>
    </location>
</feature>
<sequence length="141" mass="14696">MNDLAARLDALVGDWLTLPDLAETLGLDLGKVRRLLQDRHLVGVKRGERSVFQVPAAFVIDAADQPPGTGLAGAKASGGQTGKAVLGTLRGTVVVLSDAGFGDAEILEWLFTPDDSLGGTPVGSLLAGRRAEVRRLAQAQL</sequence>
<reference evidence="3" key="1">
    <citation type="submission" date="2022-01" db="EMBL/GenBank/DDBJ databases">
        <title>Antribacter sp. nov., isolated from Guizhou of China.</title>
        <authorList>
            <person name="Chengliang C."/>
            <person name="Ya Z."/>
        </authorList>
    </citation>
    <scope>NUCLEOTIDE SEQUENCE</scope>
    <source>
        <strain evidence="3">KLBMP 9083</strain>
    </source>
</reference>
<name>A0AA41QI46_9MICO</name>
<dbReference type="AlphaFoldDB" id="A0AA41QI46"/>
<accession>A0AA41QI46</accession>
<organism evidence="3 4">
    <name type="scientific">Antribacter soli</name>
    <dbReference type="NCBI Taxonomy" id="2910976"/>
    <lineage>
        <taxon>Bacteria</taxon>
        <taxon>Bacillati</taxon>
        <taxon>Actinomycetota</taxon>
        <taxon>Actinomycetes</taxon>
        <taxon>Micrococcales</taxon>
        <taxon>Promicromonosporaceae</taxon>
        <taxon>Antribacter</taxon>
    </lineage>
</organism>
<evidence type="ECO:0000259" key="1">
    <source>
        <dbReference type="Pfam" id="PF18367"/>
    </source>
</evidence>